<keyword evidence="6 7" id="KW-0472">Membrane</keyword>
<reference evidence="8 9" key="1">
    <citation type="journal article" date="2020" name="Microorganisms">
        <title>Osmotic Adaptation and Compatible Solute Biosynthesis of Phototrophic Bacteria as Revealed from Genome Analyses.</title>
        <authorList>
            <person name="Imhoff J.F."/>
            <person name="Rahn T."/>
            <person name="Kunzel S."/>
            <person name="Keller A."/>
            <person name="Neulinger S.C."/>
        </authorList>
    </citation>
    <scope>NUCLEOTIDE SEQUENCE [LARGE SCALE GENOMIC DNA]</scope>
    <source>
        <strain evidence="8 9">DSM 9895</strain>
    </source>
</reference>
<keyword evidence="4 7" id="KW-0812">Transmembrane</keyword>
<accession>A0ABS1DKR3</accession>
<proteinExistence type="inferred from homology"/>
<feature type="transmembrane region" description="Helical" evidence="7">
    <location>
        <begin position="435"/>
        <end position="458"/>
    </location>
</feature>
<dbReference type="InterPro" id="IPR050833">
    <property type="entry name" value="Poly_Biosynth_Transport"/>
</dbReference>
<dbReference type="PANTHER" id="PTHR30250">
    <property type="entry name" value="PST FAMILY PREDICTED COLANIC ACID TRANSPORTER"/>
    <property type="match status" value="1"/>
</dbReference>
<evidence type="ECO:0000256" key="3">
    <source>
        <dbReference type="ARBA" id="ARBA00022475"/>
    </source>
</evidence>
<feature type="transmembrane region" description="Helical" evidence="7">
    <location>
        <begin position="376"/>
        <end position="395"/>
    </location>
</feature>
<feature type="transmembrane region" description="Helical" evidence="7">
    <location>
        <begin position="407"/>
        <end position="429"/>
    </location>
</feature>
<dbReference type="RefSeq" id="WP_200343608.1">
    <property type="nucleotide sequence ID" value="NZ_NRRL01000146.1"/>
</dbReference>
<feature type="transmembrane region" description="Helical" evidence="7">
    <location>
        <begin position="75"/>
        <end position="98"/>
    </location>
</feature>
<feature type="transmembrane region" description="Helical" evidence="7">
    <location>
        <begin position="143"/>
        <end position="159"/>
    </location>
</feature>
<dbReference type="Pfam" id="PF13440">
    <property type="entry name" value="Polysacc_synt_3"/>
    <property type="match status" value="1"/>
</dbReference>
<evidence type="ECO:0000256" key="5">
    <source>
        <dbReference type="ARBA" id="ARBA00022989"/>
    </source>
</evidence>
<dbReference type="PANTHER" id="PTHR30250:SF10">
    <property type="entry name" value="LIPOPOLYSACCHARIDE BIOSYNTHESIS PROTEIN WZXC"/>
    <property type="match status" value="1"/>
</dbReference>
<evidence type="ECO:0000256" key="4">
    <source>
        <dbReference type="ARBA" id="ARBA00022692"/>
    </source>
</evidence>
<keyword evidence="3" id="KW-1003">Cell membrane</keyword>
<keyword evidence="5 7" id="KW-1133">Transmembrane helix</keyword>
<feature type="transmembrane region" description="Helical" evidence="7">
    <location>
        <begin position="290"/>
        <end position="311"/>
    </location>
</feature>
<comment type="subcellular location">
    <subcellularLocation>
        <location evidence="1">Cell membrane</location>
        <topology evidence="1">Multi-pass membrane protein</topology>
    </subcellularLocation>
</comment>
<evidence type="ECO:0000256" key="2">
    <source>
        <dbReference type="ARBA" id="ARBA00007430"/>
    </source>
</evidence>
<evidence type="ECO:0000256" key="6">
    <source>
        <dbReference type="ARBA" id="ARBA00023136"/>
    </source>
</evidence>
<comment type="similarity">
    <text evidence="2">Belongs to the polysaccharide synthase family.</text>
</comment>
<protein>
    <recommendedName>
        <fullName evidence="10">Polysaccharide biosynthesis protein</fullName>
    </recommendedName>
</protein>
<dbReference type="Proteomes" id="UP001296873">
    <property type="component" value="Unassembled WGS sequence"/>
</dbReference>
<evidence type="ECO:0008006" key="10">
    <source>
        <dbReference type="Google" id="ProtNLM"/>
    </source>
</evidence>
<gene>
    <name evidence="8" type="ORF">CKO28_24220</name>
</gene>
<evidence type="ECO:0000256" key="1">
    <source>
        <dbReference type="ARBA" id="ARBA00004651"/>
    </source>
</evidence>
<organism evidence="8 9">
    <name type="scientific">Rhodovibrio sodomensis</name>
    <dbReference type="NCBI Taxonomy" id="1088"/>
    <lineage>
        <taxon>Bacteria</taxon>
        <taxon>Pseudomonadati</taxon>
        <taxon>Pseudomonadota</taxon>
        <taxon>Alphaproteobacteria</taxon>
        <taxon>Rhodospirillales</taxon>
        <taxon>Rhodovibrionaceae</taxon>
        <taxon>Rhodovibrio</taxon>
    </lineage>
</organism>
<evidence type="ECO:0000256" key="7">
    <source>
        <dbReference type="SAM" id="Phobius"/>
    </source>
</evidence>
<sequence>MTLRKSLAWSFSQEFIQKGVRIAGSIMIARLLTPDEVGVFSIAMAANFLLNSVREFGVGTYLIREPELTYDKVRTVFGLTLLIQWTLGAALLLLRFPIADLYGQPGIADVLALVAITFFFAPFGQPAIALLRRDMRFDQLHHIGTAEVLVGTGTGVWLATLGYSYMALAWGLLASTVTRVALTLAARRDHLRLRPGLRHWREVLQFGGWLTVAGLFGTIAVEGRKLVLGGIINPGTVALYERAQMIPQMSRQTLFMPVGRVLLPSFSKNVREGVSIGPGVEMYVAATTAIIWPAFLTIGFIAVPVTVLLFGDNWRTAGEILPYILGSAAIVAALPQPEQVLTPHGAVRRLAAIRFVQVTGALSFAALGSLHSLELFAALLIPTAAVFSLAVYLSIRSMMGTGLRRLAPFYAKAAILSAPCAAPAFWAYIEYGNSLPIGPLLAAAGSAVPIWFAGLFILRHPLSGEIAPMVAWLHSRVKPPK</sequence>
<dbReference type="EMBL" id="NRRL01000146">
    <property type="protein sequence ID" value="MBK1671115.1"/>
    <property type="molecule type" value="Genomic_DNA"/>
</dbReference>
<keyword evidence="9" id="KW-1185">Reference proteome</keyword>
<comment type="caution">
    <text evidence="8">The sequence shown here is derived from an EMBL/GenBank/DDBJ whole genome shotgun (WGS) entry which is preliminary data.</text>
</comment>
<evidence type="ECO:0000313" key="9">
    <source>
        <dbReference type="Proteomes" id="UP001296873"/>
    </source>
</evidence>
<evidence type="ECO:0000313" key="8">
    <source>
        <dbReference type="EMBL" id="MBK1671115.1"/>
    </source>
</evidence>
<feature type="transmembrane region" description="Helical" evidence="7">
    <location>
        <begin position="110"/>
        <end position="131"/>
    </location>
</feature>
<name>A0ABS1DKR3_9PROT</name>